<dbReference type="GO" id="GO:0008270">
    <property type="term" value="F:zinc ion binding"/>
    <property type="evidence" value="ECO:0007669"/>
    <property type="project" value="UniProtKB-KW"/>
</dbReference>
<dbReference type="SUPFAM" id="SSF53098">
    <property type="entry name" value="Ribonuclease H-like"/>
    <property type="match status" value="1"/>
</dbReference>
<dbReference type="Proteomes" id="UP000663879">
    <property type="component" value="Unassembled WGS sequence"/>
</dbReference>
<feature type="compositionally biased region" description="Polar residues" evidence="6">
    <location>
        <begin position="39"/>
        <end position="71"/>
    </location>
</feature>
<name>A0A814ML03_9BILA</name>
<dbReference type="EMBL" id="CAJNOC010006549">
    <property type="protein sequence ID" value="CAF1080442.1"/>
    <property type="molecule type" value="Genomic_DNA"/>
</dbReference>
<keyword evidence="8" id="KW-1185">Reference proteome</keyword>
<keyword evidence="3" id="KW-0863">Zinc-finger</keyword>
<evidence type="ECO:0000256" key="3">
    <source>
        <dbReference type="ARBA" id="ARBA00022771"/>
    </source>
</evidence>
<proteinExistence type="predicted"/>
<evidence type="ECO:0000313" key="8">
    <source>
        <dbReference type="Proteomes" id="UP000663879"/>
    </source>
</evidence>
<protein>
    <submittedName>
        <fullName evidence="7">Uncharacterized protein</fullName>
    </submittedName>
</protein>
<keyword evidence="5" id="KW-0539">Nucleus</keyword>
<accession>A0A814ML03</accession>
<evidence type="ECO:0000313" key="7">
    <source>
        <dbReference type="EMBL" id="CAF1080442.1"/>
    </source>
</evidence>
<dbReference type="InterPro" id="IPR012337">
    <property type="entry name" value="RNaseH-like_sf"/>
</dbReference>
<organism evidence="7 8">
    <name type="scientific">Brachionus calyciflorus</name>
    <dbReference type="NCBI Taxonomy" id="104777"/>
    <lineage>
        <taxon>Eukaryota</taxon>
        <taxon>Metazoa</taxon>
        <taxon>Spiralia</taxon>
        <taxon>Gnathifera</taxon>
        <taxon>Rotifera</taxon>
        <taxon>Eurotatoria</taxon>
        <taxon>Monogononta</taxon>
        <taxon>Pseudotrocha</taxon>
        <taxon>Ploima</taxon>
        <taxon>Brachionidae</taxon>
        <taxon>Brachionus</taxon>
    </lineage>
</organism>
<dbReference type="GO" id="GO:0005634">
    <property type="term" value="C:nucleus"/>
    <property type="evidence" value="ECO:0007669"/>
    <property type="project" value="UniProtKB-SubCell"/>
</dbReference>
<dbReference type="OrthoDB" id="1607513at2759"/>
<dbReference type="PANTHER" id="PTHR46481:SF10">
    <property type="entry name" value="ZINC FINGER BED DOMAIN-CONTAINING PROTEIN 39"/>
    <property type="match status" value="1"/>
</dbReference>
<gene>
    <name evidence="7" type="ORF">OXX778_LOCUS20168</name>
</gene>
<dbReference type="PANTHER" id="PTHR46481">
    <property type="entry name" value="ZINC FINGER BED DOMAIN-CONTAINING PROTEIN 4"/>
    <property type="match status" value="1"/>
</dbReference>
<evidence type="ECO:0000256" key="4">
    <source>
        <dbReference type="ARBA" id="ARBA00022833"/>
    </source>
</evidence>
<reference evidence="7" key="1">
    <citation type="submission" date="2021-02" db="EMBL/GenBank/DDBJ databases">
        <authorList>
            <person name="Nowell W R."/>
        </authorList>
    </citation>
    <scope>NUCLEOTIDE SEQUENCE</scope>
    <source>
        <strain evidence="7">Ploen Becks lab</strain>
    </source>
</reference>
<sequence length="368" mass="42225">MLIPNFGIGFGKHSMCISLETICRFSRTLSAPSDERTEGSTSQSQISSQNLVQEVEPSTSDSNIEQTDNVTTDSWTSCQNYSNISLTGHYLDNFEFKSIALGFNCMTERHRSIDLKKIILDILNEYDINDKIYGIVTDNNSTIIKASKSLELEINCRSIRCMGHVLQLIVKNTISQYNSVEPSDLDDIDPDDPRFSYLFMANILAKCRSIVSLFNHSSQSKIQLENFQKGSKNVLTLIQDVQTRWHSTFIMLERILKLHTVIEKIFQLNEYRHFSTNLLTNNELEFLSPFLKCLGPFNKISETMSGENYVTSSMILHGLKFIELKLEHKKNDHELIIDLKNSLRETFREYCVDYQLETNNFLIASAYG</sequence>
<dbReference type="AlphaFoldDB" id="A0A814ML03"/>
<evidence type="ECO:0000256" key="6">
    <source>
        <dbReference type="SAM" id="MobiDB-lite"/>
    </source>
</evidence>
<keyword evidence="2" id="KW-0479">Metal-binding</keyword>
<comment type="caution">
    <text evidence="7">The sequence shown here is derived from an EMBL/GenBank/DDBJ whole genome shotgun (WGS) entry which is preliminary data.</text>
</comment>
<evidence type="ECO:0000256" key="2">
    <source>
        <dbReference type="ARBA" id="ARBA00022723"/>
    </source>
</evidence>
<evidence type="ECO:0000256" key="1">
    <source>
        <dbReference type="ARBA" id="ARBA00004123"/>
    </source>
</evidence>
<evidence type="ECO:0000256" key="5">
    <source>
        <dbReference type="ARBA" id="ARBA00023242"/>
    </source>
</evidence>
<feature type="region of interest" description="Disordered" evidence="6">
    <location>
        <begin position="33"/>
        <end position="71"/>
    </location>
</feature>
<keyword evidence="4" id="KW-0862">Zinc</keyword>
<comment type="subcellular location">
    <subcellularLocation>
        <location evidence="1">Nucleus</location>
    </subcellularLocation>
</comment>
<dbReference type="InterPro" id="IPR052035">
    <property type="entry name" value="ZnF_BED_domain_contain"/>
</dbReference>